<reference evidence="2 3" key="1">
    <citation type="submission" date="2015-09" db="EMBL/GenBank/DDBJ databases">
        <authorList>
            <consortium name="Pathogen Informatics"/>
        </authorList>
    </citation>
    <scope>NUCLEOTIDE SEQUENCE [LARGE SCALE GENOMIC DNA]</scope>
    <source>
        <strain evidence="2 3">2789STDY5834908</strain>
    </source>
</reference>
<protein>
    <recommendedName>
        <fullName evidence="4">Bacterial Ig domain-containing protein</fullName>
    </recommendedName>
</protein>
<feature type="chain" id="PRO_5008027062" description="Bacterial Ig domain-containing protein" evidence="1">
    <location>
        <begin position="30"/>
        <end position="364"/>
    </location>
</feature>
<dbReference type="EMBL" id="CZAU01000006">
    <property type="protein sequence ID" value="CUP21440.1"/>
    <property type="molecule type" value="Genomic_DNA"/>
</dbReference>
<evidence type="ECO:0008006" key="4">
    <source>
        <dbReference type="Google" id="ProtNLM"/>
    </source>
</evidence>
<dbReference type="Proteomes" id="UP000095564">
    <property type="component" value="Unassembled WGS sequence"/>
</dbReference>
<name>A0A174LIG7_ANAHA</name>
<evidence type="ECO:0000313" key="3">
    <source>
        <dbReference type="Proteomes" id="UP000095564"/>
    </source>
</evidence>
<dbReference type="Gene3D" id="2.60.40.10">
    <property type="entry name" value="Immunoglobulins"/>
    <property type="match status" value="1"/>
</dbReference>
<keyword evidence="1" id="KW-0732">Signal</keyword>
<proteinExistence type="predicted"/>
<dbReference type="AlphaFoldDB" id="A0A174LIG7"/>
<feature type="signal peptide" evidence="1">
    <location>
        <begin position="1"/>
        <end position="29"/>
    </location>
</feature>
<dbReference type="InterPro" id="IPR013783">
    <property type="entry name" value="Ig-like_fold"/>
</dbReference>
<organism evidence="2 3">
    <name type="scientific">Anaerostipes hadrus</name>
    <dbReference type="NCBI Taxonomy" id="649756"/>
    <lineage>
        <taxon>Bacteria</taxon>
        <taxon>Bacillati</taxon>
        <taxon>Bacillota</taxon>
        <taxon>Clostridia</taxon>
        <taxon>Lachnospirales</taxon>
        <taxon>Lachnospiraceae</taxon>
        <taxon>Anaerostipes</taxon>
    </lineage>
</organism>
<dbReference type="OrthoDB" id="9795666at2"/>
<evidence type="ECO:0000313" key="2">
    <source>
        <dbReference type="EMBL" id="CUP21440.1"/>
    </source>
</evidence>
<dbReference type="RefSeq" id="WP_055159598.1">
    <property type="nucleotide sequence ID" value="NZ_CZAU01000006.1"/>
</dbReference>
<accession>A0A174LIG7</accession>
<sequence length="364" mass="41686">MRKRRIAVELFAMMIAVTGVFHGSMNVNAATKKITVDQTYENATKIKGKTKKGCVVKVKIGKKTYQSKVNKKGNYSVKVSKLKLGKKYTMTAYQKKKVYAKKSFYAETKNIKVNAFTENDHIFSGYAPSKAYIVLKCSGKSYTTTASVSGYWKIDTKKPLGRNRIEMKVYKKGKVIAKYWKEYQKESSVTDKNDDQNNAASAVHKHLYNIPVYKTVHFDEAGHYETIISSGSYYEKEVSHDICDTCVKDLTQEYINGIKDGTYKKVEIPKNDENTSSFKSRDILDDYKEIRWSNDMPLYEDFIAYGGWNHTCSDHKLTEQTETIMAYFPGAIRKDWIVDQKAHDEQVVIGYQCSCGDIHKVENN</sequence>
<evidence type="ECO:0000256" key="1">
    <source>
        <dbReference type="SAM" id="SignalP"/>
    </source>
</evidence>
<gene>
    <name evidence="2" type="ORF">ERS852520_00846</name>
</gene>